<evidence type="ECO:0000256" key="4">
    <source>
        <dbReference type="ARBA" id="ARBA00023015"/>
    </source>
</evidence>
<evidence type="ECO:0000259" key="11">
    <source>
        <dbReference type="PROSITE" id="PS51030"/>
    </source>
</evidence>
<dbReference type="PRINTS" id="PR00047">
    <property type="entry name" value="STROIDFINGER"/>
</dbReference>
<evidence type="ECO:0000313" key="14">
    <source>
        <dbReference type="WBParaSite" id="MBELARI_LOCUS9695"/>
    </source>
</evidence>
<comment type="similarity">
    <text evidence="9">Belongs to the nuclear hormone receptor family.</text>
</comment>
<keyword evidence="3 9" id="KW-0862">Zinc</keyword>
<dbReference type="Pfam" id="PF00104">
    <property type="entry name" value="Hormone_recep"/>
    <property type="match status" value="1"/>
</dbReference>
<keyword evidence="4 9" id="KW-0805">Transcription regulation</keyword>
<protein>
    <submittedName>
        <fullName evidence="14">Uncharacterized protein</fullName>
    </submittedName>
</protein>
<keyword evidence="7 9" id="KW-0675">Receptor</keyword>
<feature type="region of interest" description="Disordered" evidence="10">
    <location>
        <begin position="159"/>
        <end position="180"/>
    </location>
</feature>
<dbReference type="SUPFAM" id="SSF48508">
    <property type="entry name" value="Nuclear receptor ligand-binding domain"/>
    <property type="match status" value="1"/>
</dbReference>
<dbReference type="GO" id="GO:0003700">
    <property type="term" value="F:DNA-binding transcription factor activity"/>
    <property type="evidence" value="ECO:0007669"/>
    <property type="project" value="InterPro"/>
</dbReference>
<dbReference type="PANTHER" id="PTHR47630">
    <property type="entry name" value="NUCLEAR HORMONE RECEPTOR FAMILY-RELATED-RELATED"/>
    <property type="match status" value="1"/>
</dbReference>
<evidence type="ECO:0000256" key="6">
    <source>
        <dbReference type="ARBA" id="ARBA00023163"/>
    </source>
</evidence>
<evidence type="ECO:0000256" key="3">
    <source>
        <dbReference type="ARBA" id="ARBA00022833"/>
    </source>
</evidence>
<dbReference type="Gene3D" id="1.10.565.10">
    <property type="entry name" value="Retinoid X Receptor"/>
    <property type="match status" value="1"/>
</dbReference>
<dbReference type="PROSITE" id="PS51030">
    <property type="entry name" value="NUCLEAR_REC_DBD_2"/>
    <property type="match status" value="1"/>
</dbReference>
<evidence type="ECO:0000256" key="10">
    <source>
        <dbReference type="SAM" id="MobiDB-lite"/>
    </source>
</evidence>
<dbReference type="GO" id="GO:0008270">
    <property type="term" value="F:zinc ion binding"/>
    <property type="evidence" value="ECO:0007669"/>
    <property type="project" value="UniProtKB-KW"/>
</dbReference>
<sequence length="486" mass="55200">MNNVQFDGSKTTRKQICQVCGETGASRHYGAITCGRCKVFFIRAVTVDKDYRCQANGNCTYPESKCRSCRYNRCIAVGMIPETVARREGCTRQLKRFSKPKTESKETSLPLSEDEDEPIDVETPMDFEETFGGLMATPGCSYQQIRFKPPTPPTFDDDEMCDQQPSTSHAFPSTSSQGSLDQYDLPQSNLSIVPNINWAIKTLGSNISLWVPDISKDVGGKLLALDKFCSQDAPNNRITPFSIALNMSIADLLENPTLLAPRGPLAWDDAAPPTTDRTQLTHMVFARKLVYYIDWLRGTEDFWKLSESDRNRLCCQQYNPMTCLTMFYNTYRLKNDGVLYGLGAQGKIDNTPMDTEYTVFNNFMIEYVQTYIVSTMREISFTQEEYVIFRNVFLFNTNLSLSEEGSKIVKEANMKYSAELLELLRKNNDRNSPEGALERRISKIFGLQPHILHVAYRSSRFFGRASALNVSNMRGALTHDLFFKET</sequence>
<dbReference type="PROSITE" id="PS00031">
    <property type="entry name" value="NUCLEAR_REC_DBD_1"/>
    <property type="match status" value="1"/>
</dbReference>
<proteinExistence type="inferred from homology"/>
<keyword evidence="1 9" id="KW-0479">Metal-binding</keyword>
<keyword evidence="8 9" id="KW-0539">Nucleus</keyword>
<feature type="compositionally biased region" description="Polar residues" evidence="10">
    <location>
        <begin position="163"/>
        <end position="180"/>
    </location>
</feature>
<dbReference type="InterPro" id="IPR013088">
    <property type="entry name" value="Znf_NHR/GATA"/>
</dbReference>
<dbReference type="SMART" id="SM00399">
    <property type="entry name" value="ZnF_C4"/>
    <property type="match status" value="1"/>
</dbReference>
<evidence type="ECO:0000313" key="13">
    <source>
        <dbReference type="Proteomes" id="UP000887575"/>
    </source>
</evidence>
<evidence type="ECO:0000256" key="9">
    <source>
        <dbReference type="RuleBase" id="RU004334"/>
    </source>
</evidence>
<evidence type="ECO:0000256" key="5">
    <source>
        <dbReference type="ARBA" id="ARBA00023125"/>
    </source>
</evidence>
<comment type="subcellular location">
    <subcellularLocation>
        <location evidence="9">Nucleus</location>
    </subcellularLocation>
</comment>
<evidence type="ECO:0000256" key="2">
    <source>
        <dbReference type="ARBA" id="ARBA00022771"/>
    </source>
</evidence>
<accession>A0AAF3JC90</accession>
<dbReference type="Gene3D" id="3.30.50.10">
    <property type="entry name" value="Erythroid Transcription Factor GATA-1, subunit A"/>
    <property type="match status" value="1"/>
</dbReference>
<dbReference type="WBParaSite" id="MBELARI_LOCUS9695">
    <property type="protein sequence ID" value="MBELARI_LOCUS9695"/>
    <property type="gene ID" value="MBELARI_LOCUS9695"/>
</dbReference>
<feature type="domain" description="NR LBD" evidence="12">
    <location>
        <begin position="244"/>
        <end position="484"/>
    </location>
</feature>
<dbReference type="SMART" id="SM00430">
    <property type="entry name" value="HOLI"/>
    <property type="match status" value="1"/>
</dbReference>
<organism evidence="13 14">
    <name type="scientific">Mesorhabditis belari</name>
    <dbReference type="NCBI Taxonomy" id="2138241"/>
    <lineage>
        <taxon>Eukaryota</taxon>
        <taxon>Metazoa</taxon>
        <taxon>Ecdysozoa</taxon>
        <taxon>Nematoda</taxon>
        <taxon>Chromadorea</taxon>
        <taxon>Rhabditida</taxon>
        <taxon>Rhabditina</taxon>
        <taxon>Rhabditomorpha</taxon>
        <taxon>Rhabditoidea</taxon>
        <taxon>Rhabditidae</taxon>
        <taxon>Mesorhabditinae</taxon>
        <taxon>Mesorhabditis</taxon>
    </lineage>
</organism>
<keyword evidence="13" id="KW-1185">Reference proteome</keyword>
<evidence type="ECO:0000256" key="7">
    <source>
        <dbReference type="ARBA" id="ARBA00023170"/>
    </source>
</evidence>
<name>A0AAF3JC90_9BILA</name>
<dbReference type="InterPro" id="IPR001628">
    <property type="entry name" value="Znf_hrmn_rcpt"/>
</dbReference>
<keyword evidence="2 9" id="KW-0863">Zinc-finger</keyword>
<reference evidence="14" key="1">
    <citation type="submission" date="2024-02" db="UniProtKB">
        <authorList>
            <consortium name="WormBaseParasite"/>
        </authorList>
    </citation>
    <scope>IDENTIFICATION</scope>
</reference>
<dbReference type="InterPro" id="IPR052499">
    <property type="entry name" value="C.elegans_NHRs"/>
</dbReference>
<dbReference type="Pfam" id="PF00105">
    <property type="entry name" value="zf-C4"/>
    <property type="match status" value="1"/>
</dbReference>
<dbReference type="SUPFAM" id="SSF57716">
    <property type="entry name" value="Glucocorticoid receptor-like (DNA-binding domain)"/>
    <property type="match status" value="1"/>
</dbReference>
<dbReference type="PROSITE" id="PS51843">
    <property type="entry name" value="NR_LBD"/>
    <property type="match status" value="1"/>
</dbReference>
<keyword evidence="5 9" id="KW-0238">DNA-binding</keyword>
<dbReference type="GO" id="GO:0005634">
    <property type="term" value="C:nucleus"/>
    <property type="evidence" value="ECO:0007669"/>
    <property type="project" value="UniProtKB-SubCell"/>
</dbReference>
<evidence type="ECO:0000256" key="1">
    <source>
        <dbReference type="ARBA" id="ARBA00022723"/>
    </source>
</evidence>
<dbReference type="InterPro" id="IPR000536">
    <property type="entry name" value="Nucl_hrmn_rcpt_lig-bd"/>
</dbReference>
<keyword evidence="6 9" id="KW-0804">Transcription</keyword>
<evidence type="ECO:0000259" key="12">
    <source>
        <dbReference type="PROSITE" id="PS51843"/>
    </source>
</evidence>
<feature type="domain" description="Nuclear receptor" evidence="11">
    <location>
        <begin position="14"/>
        <end position="86"/>
    </location>
</feature>
<evidence type="ECO:0000256" key="8">
    <source>
        <dbReference type="ARBA" id="ARBA00023242"/>
    </source>
</evidence>
<dbReference type="InterPro" id="IPR035500">
    <property type="entry name" value="NHR-like_dom_sf"/>
</dbReference>
<dbReference type="AlphaFoldDB" id="A0AAF3JC90"/>
<dbReference type="Proteomes" id="UP000887575">
    <property type="component" value="Unassembled WGS sequence"/>
</dbReference>
<dbReference type="GO" id="GO:0043565">
    <property type="term" value="F:sequence-specific DNA binding"/>
    <property type="evidence" value="ECO:0007669"/>
    <property type="project" value="InterPro"/>
</dbReference>